<dbReference type="InterPro" id="IPR054566">
    <property type="entry name" value="ManC/GMP-like_b-helix"/>
</dbReference>
<dbReference type="PANTHER" id="PTHR46390">
    <property type="entry name" value="MANNOSE-1-PHOSPHATE GUANYLYLTRANSFERASE"/>
    <property type="match status" value="1"/>
</dbReference>
<dbReference type="InterPro" id="IPR029044">
    <property type="entry name" value="Nucleotide-diphossugar_trans"/>
</dbReference>
<dbReference type="AlphaFoldDB" id="A0A7C3YT93"/>
<dbReference type="GO" id="GO:0004475">
    <property type="term" value="F:mannose-1-phosphate guanylyltransferase (GTP) activity"/>
    <property type="evidence" value="ECO:0007669"/>
    <property type="project" value="InterPro"/>
</dbReference>
<dbReference type="Pfam" id="PF00483">
    <property type="entry name" value="NTP_transferase"/>
    <property type="match status" value="1"/>
</dbReference>
<protein>
    <submittedName>
        <fullName evidence="3">Mannose-1-phosphate guanylyltransferase</fullName>
    </submittedName>
</protein>
<accession>A0A7C3YT93</accession>
<dbReference type="CDD" id="cd02509">
    <property type="entry name" value="GDP-M1P_Guanylyltransferase"/>
    <property type="match status" value="1"/>
</dbReference>
<dbReference type="SUPFAM" id="SSF53448">
    <property type="entry name" value="Nucleotide-diphospho-sugar transferases"/>
    <property type="match status" value="1"/>
</dbReference>
<reference evidence="3" key="1">
    <citation type="journal article" date="2020" name="mSystems">
        <title>Genome- and Community-Level Interaction Insights into Carbon Utilization and Element Cycling Functions of Hydrothermarchaeota in Hydrothermal Sediment.</title>
        <authorList>
            <person name="Zhou Z."/>
            <person name="Liu Y."/>
            <person name="Xu W."/>
            <person name="Pan J."/>
            <person name="Luo Z.H."/>
            <person name="Li M."/>
        </authorList>
    </citation>
    <scope>NUCLEOTIDE SEQUENCE [LARGE SCALE GENOMIC DNA]</scope>
    <source>
        <strain evidence="3">SpSt-906</strain>
    </source>
</reference>
<sequence>MNLSNIYPVVIAGGRGERFWPKSRTSRPKQFLRIFGRTSLIQDTQRRITHLAPVSNHRYVVPEVYLHLLFKEIRVHRSSVLVEPEGKNTFPAICLAAVHLPNDGIMVVLPSDHLIRQEGNFYRAVKFACELAEKEYFVLFGIEPTRVETGYGYIKIGEKISEKEDLIAFTGLSFREKPDYETCQTYLASKLYLWNSGIFCWRVELFLKEVANHYPDFFRYLSNYQKAIGTKNEKNELKELYKKAPAISVDYALMEKVTRIAVVKGNFLWDDVGNWLALERHFKKDHLGNVRIGPIIPLESSNSILYTEDTPIFPFGVSDLIVVKTKDLLFLCPKEKAEEIKRFLNFLAGNIKGKRFL</sequence>
<gene>
    <name evidence="3" type="ORF">ENX07_05760</name>
</gene>
<organism evidence="3">
    <name type="scientific">candidate division WOR-3 bacterium</name>
    <dbReference type="NCBI Taxonomy" id="2052148"/>
    <lineage>
        <taxon>Bacteria</taxon>
        <taxon>Bacteria division WOR-3</taxon>
    </lineage>
</organism>
<evidence type="ECO:0000259" key="1">
    <source>
        <dbReference type="Pfam" id="PF00483"/>
    </source>
</evidence>
<dbReference type="EMBL" id="DTMQ01000039">
    <property type="protein sequence ID" value="HGE99556.1"/>
    <property type="molecule type" value="Genomic_DNA"/>
</dbReference>
<dbReference type="GO" id="GO:0009298">
    <property type="term" value="P:GDP-mannose biosynthetic process"/>
    <property type="evidence" value="ECO:0007669"/>
    <property type="project" value="TreeGrafter"/>
</dbReference>
<keyword evidence="3" id="KW-0808">Transferase</keyword>
<dbReference type="InterPro" id="IPR005835">
    <property type="entry name" value="NTP_transferase_dom"/>
</dbReference>
<dbReference type="Pfam" id="PF22640">
    <property type="entry name" value="ManC_GMP_beta-helix"/>
    <property type="match status" value="1"/>
</dbReference>
<dbReference type="InterPro" id="IPR049577">
    <property type="entry name" value="GMPP_N"/>
</dbReference>
<feature type="domain" description="Nucleotidyl transferase" evidence="1">
    <location>
        <begin position="8"/>
        <end position="284"/>
    </location>
</feature>
<evidence type="ECO:0000259" key="2">
    <source>
        <dbReference type="Pfam" id="PF22640"/>
    </source>
</evidence>
<name>A0A7C3YT93_UNCW3</name>
<feature type="domain" description="MannoseP isomerase/GMP-like beta-helix" evidence="2">
    <location>
        <begin position="295"/>
        <end position="344"/>
    </location>
</feature>
<dbReference type="InterPro" id="IPR051161">
    <property type="entry name" value="Mannose-6P_isomerase_type2"/>
</dbReference>
<proteinExistence type="predicted"/>
<keyword evidence="3" id="KW-0548">Nucleotidyltransferase</keyword>
<dbReference type="SUPFAM" id="SSF159283">
    <property type="entry name" value="Guanosine diphospho-D-mannose pyrophosphorylase/mannose-6-phosphate isomerase linker domain"/>
    <property type="match status" value="1"/>
</dbReference>
<comment type="caution">
    <text evidence="3">The sequence shown here is derived from an EMBL/GenBank/DDBJ whole genome shotgun (WGS) entry which is preliminary data.</text>
</comment>
<dbReference type="Gene3D" id="3.90.550.10">
    <property type="entry name" value="Spore Coat Polysaccharide Biosynthesis Protein SpsA, Chain A"/>
    <property type="match status" value="1"/>
</dbReference>
<dbReference type="PANTHER" id="PTHR46390:SF1">
    <property type="entry name" value="MANNOSE-1-PHOSPHATE GUANYLYLTRANSFERASE"/>
    <property type="match status" value="1"/>
</dbReference>
<evidence type="ECO:0000313" key="3">
    <source>
        <dbReference type="EMBL" id="HGE99556.1"/>
    </source>
</evidence>